<dbReference type="OrthoDB" id="411871at2759"/>
<keyword evidence="2" id="KW-1185">Reference proteome</keyword>
<organism evidence="1 2">
    <name type="scientific">Eumeta variegata</name>
    <name type="common">Bagworm moth</name>
    <name type="synonym">Eumeta japonica</name>
    <dbReference type="NCBI Taxonomy" id="151549"/>
    <lineage>
        <taxon>Eukaryota</taxon>
        <taxon>Metazoa</taxon>
        <taxon>Ecdysozoa</taxon>
        <taxon>Arthropoda</taxon>
        <taxon>Hexapoda</taxon>
        <taxon>Insecta</taxon>
        <taxon>Pterygota</taxon>
        <taxon>Neoptera</taxon>
        <taxon>Endopterygota</taxon>
        <taxon>Lepidoptera</taxon>
        <taxon>Glossata</taxon>
        <taxon>Ditrysia</taxon>
        <taxon>Tineoidea</taxon>
        <taxon>Psychidae</taxon>
        <taxon>Oiketicinae</taxon>
        <taxon>Eumeta</taxon>
    </lineage>
</organism>
<name>A0A4C1SF07_EUMVA</name>
<comment type="caution">
    <text evidence="1">The sequence shown here is derived from an EMBL/GenBank/DDBJ whole genome shotgun (WGS) entry which is preliminary data.</text>
</comment>
<reference evidence="1 2" key="1">
    <citation type="journal article" date="2019" name="Commun. Biol.">
        <title>The bagworm genome reveals a unique fibroin gene that provides high tensile strength.</title>
        <authorList>
            <person name="Kono N."/>
            <person name="Nakamura H."/>
            <person name="Ohtoshi R."/>
            <person name="Tomita M."/>
            <person name="Numata K."/>
            <person name="Arakawa K."/>
        </authorList>
    </citation>
    <scope>NUCLEOTIDE SEQUENCE [LARGE SCALE GENOMIC DNA]</scope>
</reference>
<accession>A0A4C1SF07</accession>
<proteinExistence type="predicted"/>
<dbReference type="AlphaFoldDB" id="A0A4C1SF07"/>
<evidence type="ECO:0000313" key="1">
    <source>
        <dbReference type="EMBL" id="GBP00466.1"/>
    </source>
</evidence>
<gene>
    <name evidence="1" type="ORF">EVAR_1003_1</name>
</gene>
<sequence length="87" mass="9853">MALLSIDRTVLPSIVFWGWLGNLRRGLGPRAHLMKCPHGHLLQLPFPARVKVVAYVDDVTILVETPSWTEIKRQSRVALDPIREWGG</sequence>
<evidence type="ECO:0008006" key="3">
    <source>
        <dbReference type="Google" id="ProtNLM"/>
    </source>
</evidence>
<protein>
    <recommendedName>
        <fullName evidence="3">Reverse transcriptase domain-containing protein</fullName>
    </recommendedName>
</protein>
<evidence type="ECO:0000313" key="2">
    <source>
        <dbReference type="Proteomes" id="UP000299102"/>
    </source>
</evidence>
<dbReference type="Proteomes" id="UP000299102">
    <property type="component" value="Unassembled WGS sequence"/>
</dbReference>
<dbReference type="EMBL" id="BGZK01000005">
    <property type="protein sequence ID" value="GBP00466.1"/>
    <property type="molecule type" value="Genomic_DNA"/>
</dbReference>